<dbReference type="GO" id="GO:0016746">
    <property type="term" value="F:acyltransferase activity"/>
    <property type="evidence" value="ECO:0007669"/>
    <property type="project" value="UniProtKB-KW"/>
</dbReference>
<proteinExistence type="predicted"/>
<dbReference type="PANTHER" id="PTHR43433:SF5">
    <property type="entry name" value="AB HYDROLASE-1 DOMAIN-CONTAINING PROTEIN"/>
    <property type="match status" value="1"/>
</dbReference>
<keyword evidence="2" id="KW-0012">Acyltransferase</keyword>
<dbReference type="OrthoDB" id="5385630at2"/>
<dbReference type="AlphaFoldDB" id="I2Q6G5"/>
<dbReference type="InterPro" id="IPR029058">
    <property type="entry name" value="AB_hydrolase_fold"/>
</dbReference>
<organism evidence="2">
    <name type="scientific">Desulfovibrio sp. U5L</name>
    <dbReference type="NCBI Taxonomy" id="596152"/>
    <lineage>
        <taxon>Bacteria</taxon>
        <taxon>Pseudomonadati</taxon>
        <taxon>Thermodesulfobacteriota</taxon>
        <taxon>Desulfovibrionia</taxon>
        <taxon>Desulfovibrionales</taxon>
        <taxon>Desulfovibrionaceae</taxon>
        <taxon>Desulfovibrio</taxon>
    </lineage>
</organism>
<reference evidence="2" key="1">
    <citation type="submission" date="2011-11" db="EMBL/GenBank/DDBJ databases">
        <title>Improved High-Quality Draft sequence of Desulfovibrio sp. U5L.</title>
        <authorList>
            <consortium name="US DOE Joint Genome Institute"/>
            <person name="Lucas S."/>
            <person name="Han J."/>
            <person name="Lapidus A."/>
            <person name="Cheng J.-F."/>
            <person name="Goodwin L."/>
            <person name="Pitluck S."/>
            <person name="Peters L."/>
            <person name="Ovchinnikova G."/>
            <person name="Held B."/>
            <person name="Detter J.C."/>
            <person name="Han C."/>
            <person name="Tapia R."/>
            <person name="Land M."/>
            <person name="Hauser L."/>
            <person name="Kyrpides N."/>
            <person name="Ivanova N."/>
            <person name="Pagani I."/>
            <person name="Gabster J."/>
            <person name="Walker C."/>
            <person name="Stolyar S."/>
            <person name="Stahl D."/>
            <person name="Arkin A."/>
            <person name="Dehal P."/>
            <person name="Hazen T."/>
            <person name="Woyke T."/>
        </authorList>
    </citation>
    <scope>NUCLEOTIDE SEQUENCE [LARGE SCALE GENOMIC DNA]</scope>
    <source>
        <strain evidence="2">U5L</strain>
    </source>
</reference>
<evidence type="ECO:0000313" key="2">
    <source>
        <dbReference type="EMBL" id="EIG55371.1"/>
    </source>
</evidence>
<dbReference type="SUPFAM" id="SSF53474">
    <property type="entry name" value="alpha/beta-Hydrolases"/>
    <property type="match status" value="1"/>
</dbReference>
<dbReference type="GO" id="GO:0016787">
    <property type="term" value="F:hydrolase activity"/>
    <property type="evidence" value="ECO:0007669"/>
    <property type="project" value="UniProtKB-KW"/>
</dbReference>
<dbReference type="Pfam" id="PF00561">
    <property type="entry name" value="Abhydrolase_1"/>
    <property type="match status" value="1"/>
</dbReference>
<dbReference type="EMBL" id="JH600068">
    <property type="protein sequence ID" value="EIG55371.1"/>
    <property type="molecule type" value="Genomic_DNA"/>
</dbReference>
<keyword evidence="2" id="KW-0378">Hydrolase</keyword>
<name>I2Q6G5_9BACT</name>
<dbReference type="HOGENOM" id="CLU_020336_50_1_7"/>
<gene>
    <name evidence="2" type="ORF">DesU5LDRAFT_3754</name>
</gene>
<dbReference type="STRING" id="596152.DesU5LDRAFT_3754"/>
<dbReference type="InterPro" id="IPR050471">
    <property type="entry name" value="AB_hydrolase"/>
</dbReference>
<dbReference type="InterPro" id="IPR000073">
    <property type="entry name" value="AB_hydrolase_1"/>
</dbReference>
<sequence length="281" mass="30957">MHRSRSTYVTIHLSFLLILLLGIGASLSWAKDIQPVGEKVAVDTQGHDIYQTSANGIRIGYKLIGSGEPLLLLTGLGGTMENWVPEFIEEAAKKYQLILMDNRGMGYSTDNGQVFNYRLFAQDVISLLDSLGVKQTNVLGYSQSSVTTQNLLLYFPDRINKAVIHATSTEGRAVAAVFKHIRLPDNPTIKKQIQAAMGWSTPLEKMKLIKNQVMLLVGMADTVVGTKSSKILAGLIPGAWLVQFKNGTHHLQFEAPTAFTQIVLTFFAMDETVPTTHPKIQ</sequence>
<dbReference type="Gene3D" id="3.40.50.1820">
    <property type="entry name" value="alpha/beta hydrolase"/>
    <property type="match status" value="2"/>
</dbReference>
<dbReference type="eggNOG" id="COG0596">
    <property type="taxonomic scope" value="Bacteria"/>
</dbReference>
<feature type="domain" description="AB hydrolase-1" evidence="1">
    <location>
        <begin position="69"/>
        <end position="182"/>
    </location>
</feature>
<keyword evidence="2" id="KW-0808">Transferase</keyword>
<accession>I2Q6G5</accession>
<dbReference type="PANTHER" id="PTHR43433">
    <property type="entry name" value="HYDROLASE, ALPHA/BETA FOLD FAMILY PROTEIN"/>
    <property type="match status" value="1"/>
</dbReference>
<evidence type="ECO:0000259" key="1">
    <source>
        <dbReference type="Pfam" id="PF00561"/>
    </source>
</evidence>
<protein>
    <submittedName>
        <fullName evidence="2">Putative hydrolase or acyltransferase of alpha/beta superfamily</fullName>
    </submittedName>
</protein>